<feature type="region of interest" description="Disordered" evidence="3">
    <location>
        <begin position="252"/>
        <end position="301"/>
    </location>
</feature>
<name>A0A0D7AD78_9AGAR</name>
<keyword evidence="6" id="KW-1185">Reference proteome</keyword>
<evidence type="ECO:0000256" key="2">
    <source>
        <dbReference type="PROSITE-ProRule" id="PRU00192"/>
    </source>
</evidence>
<gene>
    <name evidence="5" type="ORF">FISHEDRAFT_73105</name>
</gene>
<dbReference type="Gene3D" id="2.30.30.40">
    <property type="entry name" value="SH3 Domains"/>
    <property type="match status" value="1"/>
</dbReference>
<evidence type="ECO:0000313" key="5">
    <source>
        <dbReference type="EMBL" id="KIY48967.1"/>
    </source>
</evidence>
<accession>A0A0D7AD78</accession>
<feature type="compositionally biased region" description="Low complexity" evidence="3">
    <location>
        <begin position="110"/>
        <end position="133"/>
    </location>
</feature>
<keyword evidence="1 2" id="KW-0728">SH3 domain</keyword>
<feature type="compositionally biased region" description="Low complexity" evidence="3">
    <location>
        <begin position="62"/>
        <end position="76"/>
    </location>
</feature>
<protein>
    <recommendedName>
        <fullName evidence="4">SH3 domain-containing protein</fullName>
    </recommendedName>
</protein>
<feature type="compositionally biased region" description="Polar residues" evidence="3">
    <location>
        <begin position="152"/>
        <end position="162"/>
    </location>
</feature>
<dbReference type="Proteomes" id="UP000054144">
    <property type="component" value="Unassembled WGS sequence"/>
</dbReference>
<dbReference type="SUPFAM" id="SSF50044">
    <property type="entry name" value="SH3-domain"/>
    <property type="match status" value="1"/>
</dbReference>
<evidence type="ECO:0000313" key="6">
    <source>
        <dbReference type="Proteomes" id="UP000054144"/>
    </source>
</evidence>
<feature type="domain" description="SH3" evidence="4">
    <location>
        <begin position="305"/>
        <end position="386"/>
    </location>
</feature>
<dbReference type="InterPro" id="IPR036028">
    <property type="entry name" value="SH3-like_dom_sf"/>
</dbReference>
<evidence type="ECO:0000259" key="4">
    <source>
        <dbReference type="PROSITE" id="PS50002"/>
    </source>
</evidence>
<dbReference type="EMBL" id="KN881769">
    <property type="protein sequence ID" value="KIY48967.1"/>
    <property type="molecule type" value="Genomic_DNA"/>
</dbReference>
<reference evidence="5 6" key="1">
    <citation type="journal article" date="2015" name="Fungal Genet. Biol.">
        <title>Evolution of novel wood decay mechanisms in Agaricales revealed by the genome sequences of Fistulina hepatica and Cylindrobasidium torrendii.</title>
        <authorList>
            <person name="Floudas D."/>
            <person name="Held B.W."/>
            <person name="Riley R."/>
            <person name="Nagy L.G."/>
            <person name="Koehler G."/>
            <person name="Ransdell A.S."/>
            <person name="Younus H."/>
            <person name="Chow J."/>
            <person name="Chiniquy J."/>
            <person name="Lipzen A."/>
            <person name="Tritt A."/>
            <person name="Sun H."/>
            <person name="Haridas S."/>
            <person name="LaButti K."/>
            <person name="Ohm R.A."/>
            <person name="Kues U."/>
            <person name="Blanchette R.A."/>
            <person name="Grigoriev I.V."/>
            <person name="Minto R.E."/>
            <person name="Hibbett D.S."/>
        </authorList>
    </citation>
    <scope>NUCLEOTIDE SEQUENCE [LARGE SCALE GENOMIC DNA]</scope>
    <source>
        <strain evidence="5 6">ATCC 64428</strain>
    </source>
</reference>
<evidence type="ECO:0000256" key="3">
    <source>
        <dbReference type="SAM" id="MobiDB-lite"/>
    </source>
</evidence>
<organism evidence="5 6">
    <name type="scientific">Fistulina hepatica ATCC 64428</name>
    <dbReference type="NCBI Taxonomy" id="1128425"/>
    <lineage>
        <taxon>Eukaryota</taxon>
        <taxon>Fungi</taxon>
        <taxon>Dikarya</taxon>
        <taxon>Basidiomycota</taxon>
        <taxon>Agaricomycotina</taxon>
        <taxon>Agaricomycetes</taxon>
        <taxon>Agaricomycetidae</taxon>
        <taxon>Agaricales</taxon>
        <taxon>Fistulinaceae</taxon>
        <taxon>Fistulina</taxon>
    </lineage>
</organism>
<feature type="compositionally biased region" description="Polar residues" evidence="3">
    <location>
        <begin position="77"/>
        <end position="105"/>
    </location>
</feature>
<evidence type="ECO:0000256" key="1">
    <source>
        <dbReference type="ARBA" id="ARBA00022443"/>
    </source>
</evidence>
<dbReference type="InterPro" id="IPR001452">
    <property type="entry name" value="SH3_domain"/>
</dbReference>
<proteinExistence type="predicted"/>
<dbReference type="PROSITE" id="PS50002">
    <property type="entry name" value="SH3"/>
    <property type="match status" value="1"/>
</dbReference>
<feature type="compositionally biased region" description="Low complexity" evidence="3">
    <location>
        <begin position="22"/>
        <end position="35"/>
    </location>
</feature>
<feature type="compositionally biased region" description="Polar residues" evidence="3">
    <location>
        <begin position="50"/>
        <end position="61"/>
    </location>
</feature>
<feature type="compositionally biased region" description="Acidic residues" evidence="3">
    <location>
        <begin position="280"/>
        <end position="301"/>
    </location>
</feature>
<sequence length="389" mass="41745">MAAVLDAAGAHPKRLSLALGDPRSTSPFPSPSSSFLPPPMPGPHEFAPQSVISDPSSSTHAPRSPSTPTMPTTPRPQSESMLSLSPKSQVFFSPGRNSACASSSMAMGVPSTPTTPTIASSRPAPASPALSRRSSSKRRSKRLSTASTRSAKSQQQHLSRLSLTPLMASDMTIPEATIPAPEPTLVIKVRDFAYELDDDRHRGIGMEIFFSEPEVEATDTDDADVGDDDWRGLNLGRFSTQFLKSITVSDVDEDDNDNEASVGRPTRRDFERNFGNGNGVDEEPDEEELYYGDDDGDADGEDGELLPGLYRAAYAFEPMGPTEMELQLGQLVRVIGRGGGGNGWAIVINDGRVVFEPDDVGSADVDDGESVQHALVPESYLELVSVDEY</sequence>
<feature type="region of interest" description="Disordered" evidence="3">
    <location>
        <begin position="1"/>
        <end position="162"/>
    </location>
</feature>
<dbReference type="AlphaFoldDB" id="A0A0D7AD78"/>
<dbReference type="OrthoDB" id="19092at2759"/>